<dbReference type="EMBL" id="AEUT02000001">
    <property type="protein sequence ID" value="EGE54224.1"/>
    <property type="molecule type" value="Genomic_DNA"/>
</dbReference>
<dbReference type="InterPro" id="IPR001763">
    <property type="entry name" value="Rhodanese-like_dom"/>
</dbReference>
<dbReference type="PANTHER" id="PTHR43031">
    <property type="entry name" value="FAD-DEPENDENT OXIDOREDUCTASE"/>
    <property type="match status" value="1"/>
</dbReference>
<dbReference type="eggNOG" id="COG0607">
    <property type="taxonomic scope" value="Bacteria"/>
</dbReference>
<dbReference type="InterPro" id="IPR036873">
    <property type="entry name" value="Rhodanese-like_dom_sf"/>
</dbReference>
<sequence length="107" mass="12251">MIFNKLFAKQKQETISTQKLEELLKTKNIDILDVRTSNEFRSGHIKQSRNYPLSSISSYQGRKDKKIYLICQSGMRSKKACKTLNQMGYQTVNIKGGMSAWTGPKTN</sequence>
<dbReference type="SUPFAM" id="SSF52821">
    <property type="entry name" value="Rhodanese/Cell cycle control phosphatase"/>
    <property type="match status" value="1"/>
</dbReference>
<dbReference type="CDD" id="cd00158">
    <property type="entry name" value="RHOD"/>
    <property type="match status" value="1"/>
</dbReference>
<protein>
    <submittedName>
        <fullName evidence="2">Rhodanese-like protein</fullName>
    </submittedName>
</protein>
<evidence type="ECO:0000313" key="3">
    <source>
        <dbReference type="Proteomes" id="UP000003732"/>
    </source>
</evidence>
<dbReference type="PANTHER" id="PTHR43031:SF17">
    <property type="entry name" value="SULFURTRANSFERASE YTWF-RELATED"/>
    <property type="match status" value="1"/>
</dbReference>
<proteinExistence type="predicted"/>
<accession>F1Z332</accession>
<name>F1Z332_9STRE</name>
<dbReference type="AlphaFoldDB" id="F1Z332"/>
<dbReference type="GeneID" id="61420903"/>
<evidence type="ECO:0000313" key="2">
    <source>
        <dbReference type="EMBL" id="EGE54224.1"/>
    </source>
</evidence>
<dbReference type="Gene3D" id="3.40.250.10">
    <property type="entry name" value="Rhodanese-like domain"/>
    <property type="match status" value="1"/>
</dbReference>
<organism evidence="2 3">
    <name type="scientific">Streptococcus parauberis NCFD 2020</name>
    <dbReference type="NCBI Taxonomy" id="873447"/>
    <lineage>
        <taxon>Bacteria</taxon>
        <taxon>Bacillati</taxon>
        <taxon>Bacillota</taxon>
        <taxon>Bacilli</taxon>
        <taxon>Lactobacillales</taxon>
        <taxon>Streptococcaceae</taxon>
        <taxon>Streptococcus</taxon>
    </lineage>
</organism>
<dbReference type="SMART" id="SM00450">
    <property type="entry name" value="RHOD"/>
    <property type="match status" value="1"/>
</dbReference>
<dbReference type="RefSeq" id="WP_003104545.1">
    <property type="nucleotide sequence ID" value="NZ_AEUT02000001.1"/>
</dbReference>
<comment type="caution">
    <text evidence="2">The sequence shown here is derived from an EMBL/GenBank/DDBJ whole genome shotgun (WGS) entry which is preliminary data.</text>
</comment>
<dbReference type="PROSITE" id="PS50206">
    <property type="entry name" value="RHODANESE_3"/>
    <property type="match status" value="1"/>
</dbReference>
<dbReference type="HOGENOM" id="CLU_089574_13_2_9"/>
<dbReference type="InterPro" id="IPR050229">
    <property type="entry name" value="GlpE_sulfurtransferase"/>
</dbReference>
<dbReference type="Proteomes" id="UP000003732">
    <property type="component" value="Unassembled WGS sequence"/>
</dbReference>
<feature type="domain" description="Rhodanese" evidence="1">
    <location>
        <begin position="25"/>
        <end position="107"/>
    </location>
</feature>
<dbReference type="Pfam" id="PF00581">
    <property type="entry name" value="Rhodanese"/>
    <property type="match status" value="1"/>
</dbReference>
<reference evidence="2 3" key="1">
    <citation type="submission" date="2011-02" db="EMBL/GenBank/DDBJ databases">
        <authorList>
            <person name="Stanhope M.J."/>
            <person name="Durkin A.S."/>
            <person name="Hostetler J."/>
            <person name="Kim M."/>
            <person name="Radune D."/>
            <person name="Singh I."/>
            <person name="Town C.D."/>
        </authorList>
    </citation>
    <scope>NUCLEOTIDE SEQUENCE [LARGE SCALE GENOMIC DNA]</scope>
    <source>
        <strain evidence="2 3">NCFD 2020</strain>
    </source>
</reference>
<gene>
    <name evidence="2" type="ORF">SPB_1264</name>
</gene>
<evidence type="ECO:0000259" key="1">
    <source>
        <dbReference type="PROSITE" id="PS50206"/>
    </source>
</evidence>